<evidence type="ECO:0000313" key="2">
    <source>
        <dbReference type="EMBL" id="KAJ8407930.1"/>
    </source>
</evidence>
<dbReference type="EMBL" id="JAINUG010000037">
    <property type="protein sequence ID" value="KAJ8407930.1"/>
    <property type="molecule type" value="Genomic_DNA"/>
</dbReference>
<evidence type="ECO:0000256" key="1">
    <source>
        <dbReference type="SAM" id="MobiDB-lite"/>
    </source>
</evidence>
<sequence length="153" mass="16882">MKPCSAVLLRSHHSTDFSTAPPNPRCSEFHRLPVTLLFPAARRERDRGAALLAWPGYQGTLMHRLRGMATTQHPGRGQGGNPVTRRAEVSRSDTFLGQLQEQRCPITVKVPSLKVPCPDAHNASLTEKKCLCSRPTPTGSIERLAQMGHVLLR</sequence>
<proteinExistence type="predicted"/>
<keyword evidence="3" id="KW-1185">Reference proteome</keyword>
<evidence type="ECO:0000313" key="3">
    <source>
        <dbReference type="Proteomes" id="UP001221898"/>
    </source>
</evidence>
<dbReference type="Proteomes" id="UP001221898">
    <property type="component" value="Unassembled WGS sequence"/>
</dbReference>
<comment type="caution">
    <text evidence="2">The sequence shown here is derived from an EMBL/GenBank/DDBJ whole genome shotgun (WGS) entry which is preliminary data.</text>
</comment>
<dbReference type="AlphaFoldDB" id="A0AAD7SSD9"/>
<gene>
    <name evidence="2" type="ORF">AAFF_G00269740</name>
</gene>
<protein>
    <submittedName>
        <fullName evidence="2">Uncharacterized protein</fullName>
    </submittedName>
</protein>
<reference evidence="2" key="1">
    <citation type="journal article" date="2023" name="Science">
        <title>Genome structures resolve the early diversification of teleost fishes.</title>
        <authorList>
            <person name="Parey E."/>
            <person name="Louis A."/>
            <person name="Montfort J."/>
            <person name="Bouchez O."/>
            <person name="Roques C."/>
            <person name="Iampietro C."/>
            <person name="Lluch J."/>
            <person name="Castinel A."/>
            <person name="Donnadieu C."/>
            <person name="Desvignes T."/>
            <person name="Floi Bucao C."/>
            <person name="Jouanno E."/>
            <person name="Wen M."/>
            <person name="Mejri S."/>
            <person name="Dirks R."/>
            <person name="Jansen H."/>
            <person name="Henkel C."/>
            <person name="Chen W.J."/>
            <person name="Zahm M."/>
            <person name="Cabau C."/>
            <person name="Klopp C."/>
            <person name="Thompson A.W."/>
            <person name="Robinson-Rechavi M."/>
            <person name="Braasch I."/>
            <person name="Lecointre G."/>
            <person name="Bobe J."/>
            <person name="Postlethwait J.H."/>
            <person name="Berthelot C."/>
            <person name="Roest Crollius H."/>
            <person name="Guiguen Y."/>
        </authorList>
    </citation>
    <scope>NUCLEOTIDE SEQUENCE</scope>
    <source>
        <strain evidence="2">NC1722</strain>
    </source>
</reference>
<feature type="region of interest" description="Disordered" evidence="1">
    <location>
        <begin position="70"/>
        <end position="91"/>
    </location>
</feature>
<accession>A0AAD7SSD9</accession>
<name>A0AAD7SSD9_9TELE</name>
<organism evidence="2 3">
    <name type="scientific">Aldrovandia affinis</name>
    <dbReference type="NCBI Taxonomy" id="143900"/>
    <lineage>
        <taxon>Eukaryota</taxon>
        <taxon>Metazoa</taxon>
        <taxon>Chordata</taxon>
        <taxon>Craniata</taxon>
        <taxon>Vertebrata</taxon>
        <taxon>Euteleostomi</taxon>
        <taxon>Actinopterygii</taxon>
        <taxon>Neopterygii</taxon>
        <taxon>Teleostei</taxon>
        <taxon>Notacanthiformes</taxon>
        <taxon>Halosauridae</taxon>
        <taxon>Aldrovandia</taxon>
    </lineage>
</organism>